<keyword evidence="1" id="KW-0808">Transferase</keyword>
<gene>
    <name evidence="1" type="ORF">H4Q32_031188</name>
</gene>
<accession>A0ABQ8L3F6</accession>
<dbReference type="EMBL" id="JACTAM010002386">
    <property type="protein sequence ID" value="KAI2644925.1"/>
    <property type="molecule type" value="Genomic_DNA"/>
</dbReference>
<sequence length="176" mass="19917">MNLKTLATNARSKAKGYRDGLLRYETVLTAQLFLRIFEFTSPLSKYLQTSGMDILSAHRMVTTTHEPLKKIARDFPAVKDAADCFTSALPESSLEELSKCLVVYDSRATVSNLQIELRNLAQQWDIKNRLRSCLSANKLEAFMLMAIEKDVLVSLDNDTVIDRVAEKSELMKKLLL</sequence>
<evidence type="ECO:0000313" key="1">
    <source>
        <dbReference type="EMBL" id="KAI2644925.1"/>
    </source>
</evidence>
<dbReference type="Proteomes" id="UP000830375">
    <property type="component" value="Unassembled WGS sequence"/>
</dbReference>
<reference evidence="1 2" key="1">
    <citation type="submission" date="2022-01" db="EMBL/GenBank/DDBJ databases">
        <title>A high-quality chromosome-level genome assembly of rohu carp, Labeo rohita.</title>
        <authorList>
            <person name="Arick M.A. II"/>
            <person name="Hsu C.-Y."/>
            <person name="Magbanua Z."/>
            <person name="Pechanova O."/>
            <person name="Grover C."/>
            <person name="Miller E."/>
            <person name="Thrash A."/>
            <person name="Ezzel L."/>
            <person name="Alam S."/>
            <person name="Benzie J."/>
            <person name="Hamilton M."/>
            <person name="Karsi A."/>
            <person name="Lawrence M.L."/>
            <person name="Peterson D.G."/>
        </authorList>
    </citation>
    <scope>NUCLEOTIDE SEQUENCE [LARGE SCALE GENOMIC DNA]</scope>
    <source>
        <strain evidence="2">BAU-BD-2019</strain>
        <tissue evidence="1">Blood</tissue>
    </source>
</reference>
<proteinExistence type="predicted"/>
<comment type="caution">
    <text evidence="1">The sequence shown here is derived from an EMBL/GenBank/DDBJ whole genome shotgun (WGS) entry which is preliminary data.</text>
</comment>
<dbReference type="GO" id="GO:0016301">
    <property type="term" value="F:kinase activity"/>
    <property type="evidence" value="ECO:0007669"/>
    <property type="project" value="UniProtKB-KW"/>
</dbReference>
<organism evidence="1 2">
    <name type="scientific">Labeo rohita</name>
    <name type="common">Indian major carp</name>
    <name type="synonym">Cyprinus rohita</name>
    <dbReference type="NCBI Taxonomy" id="84645"/>
    <lineage>
        <taxon>Eukaryota</taxon>
        <taxon>Metazoa</taxon>
        <taxon>Chordata</taxon>
        <taxon>Craniata</taxon>
        <taxon>Vertebrata</taxon>
        <taxon>Euteleostomi</taxon>
        <taxon>Actinopterygii</taxon>
        <taxon>Neopterygii</taxon>
        <taxon>Teleostei</taxon>
        <taxon>Ostariophysi</taxon>
        <taxon>Cypriniformes</taxon>
        <taxon>Cyprinidae</taxon>
        <taxon>Labeoninae</taxon>
        <taxon>Labeonini</taxon>
        <taxon>Labeo</taxon>
    </lineage>
</organism>
<protein>
    <submittedName>
        <fullName evidence="1">4-diphosphocytidyl-2-C-methyl-D-erythritol kinase</fullName>
    </submittedName>
</protein>
<keyword evidence="1" id="KW-0418">Kinase</keyword>
<keyword evidence="2" id="KW-1185">Reference proteome</keyword>
<name>A0ABQ8L3F6_LABRO</name>
<evidence type="ECO:0000313" key="2">
    <source>
        <dbReference type="Proteomes" id="UP000830375"/>
    </source>
</evidence>